<keyword evidence="7" id="KW-1185">Reference proteome</keyword>
<feature type="domain" description="HTH lysR-type" evidence="5">
    <location>
        <begin position="1"/>
        <end position="58"/>
    </location>
</feature>
<dbReference type="Gene3D" id="1.10.10.10">
    <property type="entry name" value="Winged helix-like DNA-binding domain superfamily/Winged helix DNA-binding domain"/>
    <property type="match status" value="1"/>
</dbReference>
<dbReference type="Gene3D" id="3.40.190.290">
    <property type="match status" value="1"/>
</dbReference>
<dbReference type="InterPro" id="IPR036390">
    <property type="entry name" value="WH_DNA-bd_sf"/>
</dbReference>
<keyword evidence="4" id="KW-0804">Transcription</keyword>
<comment type="similarity">
    <text evidence="1">Belongs to the LysR transcriptional regulatory family.</text>
</comment>
<proteinExistence type="inferred from homology"/>
<dbReference type="OrthoDB" id="5297263at2"/>
<evidence type="ECO:0000256" key="4">
    <source>
        <dbReference type="ARBA" id="ARBA00023163"/>
    </source>
</evidence>
<organism evidence="6 7">
    <name type="scientific">Antarcticimicrobium sediminis</name>
    <dbReference type="NCBI Taxonomy" id="2546227"/>
    <lineage>
        <taxon>Bacteria</taxon>
        <taxon>Pseudomonadati</taxon>
        <taxon>Pseudomonadota</taxon>
        <taxon>Alphaproteobacteria</taxon>
        <taxon>Rhodobacterales</taxon>
        <taxon>Paracoccaceae</taxon>
        <taxon>Antarcticimicrobium</taxon>
    </lineage>
</organism>
<gene>
    <name evidence="6" type="ORF">E1B25_18400</name>
</gene>
<evidence type="ECO:0000256" key="1">
    <source>
        <dbReference type="ARBA" id="ARBA00009437"/>
    </source>
</evidence>
<dbReference type="InterPro" id="IPR000847">
    <property type="entry name" value="LysR_HTH_N"/>
</dbReference>
<reference evidence="6 7" key="1">
    <citation type="submission" date="2019-03" db="EMBL/GenBank/DDBJ databases">
        <authorList>
            <person name="Zhang S."/>
        </authorList>
    </citation>
    <scope>NUCLEOTIDE SEQUENCE [LARGE SCALE GENOMIC DNA]</scope>
    <source>
        <strain evidence="6 7">S4J41</strain>
    </source>
</reference>
<dbReference type="PROSITE" id="PS50931">
    <property type="entry name" value="HTH_LYSR"/>
    <property type="match status" value="1"/>
</dbReference>
<comment type="caution">
    <text evidence="6">The sequence shown here is derived from an EMBL/GenBank/DDBJ whole genome shotgun (WGS) entry which is preliminary data.</text>
</comment>
<dbReference type="InterPro" id="IPR036388">
    <property type="entry name" value="WH-like_DNA-bd_sf"/>
</dbReference>
<keyword evidence="2" id="KW-0805">Transcription regulation</keyword>
<dbReference type="PANTHER" id="PTHR30419">
    <property type="entry name" value="HTH-TYPE TRANSCRIPTIONAL REGULATOR YBHD"/>
    <property type="match status" value="1"/>
</dbReference>
<dbReference type="SUPFAM" id="SSF53850">
    <property type="entry name" value="Periplasmic binding protein-like II"/>
    <property type="match status" value="1"/>
</dbReference>
<evidence type="ECO:0000256" key="3">
    <source>
        <dbReference type="ARBA" id="ARBA00023125"/>
    </source>
</evidence>
<dbReference type="Proteomes" id="UP000294662">
    <property type="component" value="Unassembled WGS sequence"/>
</dbReference>
<dbReference type="InterPro" id="IPR005119">
    <property type="entry name" value="LysR_subst-bd"/>
</dbReference>
<dbReference type="EMBL" id="SMFP01000016">
    <property type="protein sequence ID" value="TDE34909.1"/>
    <property type="molecule type" value="Genomic_DNA"/>
</dbReference>
<evidence type="ECO:0000256" key="2">
    <source>
        <dbReference type="ARBA" id="ARBA00023015"/>
    </source>
</evidence>
<dbReference type="GO" id="GO:0005829">
    <property type="term" value="C:cytosol"/>
    <property type="evidence" value="ECO:0007669"/>
    <property type="project" value="TreeGrafter"/>
</dbReference>
<dbReference type="RefSeq" id="WP_132831061.1">
    <property type="nucleotide sequence ID" value="NZ_SMFP01000016.1"/>
</dbReference>
<dbReference type="PANTHER" id="PTHR30419:SF8">
    <property type="entry name" value="NITROGEN ASSIMILATION TRANSCRIPTIONAL ACTIVATOR-RELATED"/>
    <property type="match status" value="1"/>
</dbReference>
<dbReference type="InterPro" id="IPR050950">
    <property type="entry name" value="HTH-type_LysR_regulators"/>
</dbReference>
<evidence type="ECO:0000259" key="5">
    <source>
        <dbReference type="PROSITE" id="PS50931"/>
    </source>
</evidence>
<dbReference type="Pfam" id="PF03466">
    <property type="entry name" value="LysR_substrate"/>
    <property type="match status" value="1"/>
</dbReference>
<name>A0A4R5EJZ4_9RHOB</name>
<dbReference type="GO" id="GO:0003700">
    <property type="term" value="F:DNA-binding transcription factor activity"/>
    <property type="evidence" value="ECO:0007669"/>
    <property type="project" value="InterPro"/>
</dbReference>
<keyword evidence="3" id="KW-0238">DNA-binding</keyword>
<dbReference type="SUPFAM" id="SSF46785">
    <property type="entry name" value="Winged helix' DNA-binding domain"/>
    <property type="match status" value="1"/>
</dbReference>
<accession>A0A4R5EJZ4</accession>
<dbReference type="GO" id="GO:0003677">
    <property type="term" value="F:DNA binding"/>
    <property type="evidence" value="ECO:0007669"/>
    <property type="project" value="UniProtKB-KW"/>
</dbReference>
<protein>
    <submittedName>
        <fullName evidence="6">LysR family transcriptional regulator</fullName>
    </submittedName>
</protein>
<evidence type="ECO:0000313" key="7">
    <source>
        <dbReference type="Proteomes" id="UP000294662"/>
    </source>
</evidence>
<evidence type="ECO:0000313" key="6">
    <source>
        <dbReference type="EMBL" id="TDE34909.1"/>
    </source>
</evidence>
<dbReference type="AlphaFoldDB" id="A0A4R5EJZ4"/>
<sequence>MDLSTITLFQELVRSGSIRQTAEASGVSPTAVARQIDKLEREFGTPLVERTPRGVRLTAAGEVIAAKSRDVARELSTAKQMIDELKGLRRGHVSVHVNGAAISSILAPAMSEFSSMHPHITIEVVVTSAQSALDAVATGQTDMAVTMFAPADARVMTRFRMPLRHEPILSPRHPLAELEQITIPDIVDHRLALPDRSFGVRRSFDTRLRAYGFEPFETAFTTSSLELQKELARSGSAVLILPQMAVQREIDDGDLVMRPFAPRSRIETLLELSHSVARHQSFTARQLLDFLGAFLERHHG</sequence>
<dbReference type="Pfam" id="PF00126">
    <property type="entry name" value="HTH_1"/>
    <property type="match status" value="1"/>
</dbReference>